<accession>A0A915D1K0</accession>
<dbReference type="Proteomes" id="UP000887574">
    <property type="component" value="Unplaced"/>
</dbReference>
<dbReference type="SUPFAM" id="SSF81383">
    <property type="entry name" value="F-box domain"/>
    <property type="match status" value="1"/>
</dbReference>
<dbReference type="AlphaFoldDB" id="A0A915D1K0"/>
<protein>
    <submittedName>
        <fullName evidence="3">F-box domain-containing protein</fullName>
    </submittedName>
</protein>
<dbReference type="SMART" id="SM00256">
    <property type="entry name" value="FBOX"/>
    <property type="match status" value="1"/>
</dbReference>
<evidence type="ECO:0000313" key="2">
    <source>
        <dbReference type="Proteomes" id="UP000887574"/>
    </source>
</evidence>
<feature type="domain" description="F-box" evidence="1">
    <location>
        <begin position="6"/>
        <end position="46"/>
    </location>
</feature>
<dbReference type="InterPro" id="IPR001810">
    <property type="entry name" value="F-box_dom"/>
</dbReference>
<dbReference type="Pfam" id="PF12937">
    <property type="entry name" value="F-box-like"/>
    <property type="match status" value="1"/>
</dbReference>
<proteinExistence type="predicted"/>
<evidence type="ECO:0000259" key="1">
    <source>
        <dbReference type="SMART" id="SM00256"/>
    </source>
</evidence>
<name>A0A915D1K0_9BILA</name>
<sequence>MINDVLPIEVLGSIFSQLDSPTRLSAMLTCKSWLSMLSSEVPTIKHLHVDLDSLSCNGRIVYKEHDTCTSICQCVEHKLEQGIFLREIFQLFGDRLDSLIVEDSLLYKCGEIVNDYVMLVILRECSNYLRSLQFNFVDMGSVKLWTLAILARFVHYRQFILIAVVSQMM</sequence>
<dbReference type="Gene3D" id="1.20.1280.50">
    <property type="match status" value="1"/>
</dbReference>
<evidence type="ECO:0000313" key="3">
    <source>
        <dbReference type="WBParaSite" id="jg14477"/>
    </source>
</evidence>
<organism evidence="2 3">
    <name type="scientific">Ditylenchus dipsaci</name>
    <dbReference type="NCBI Taxonomy" id="166011"/>
    <lineage>
        <taxon>Eukaryota</taxon>
        <taxon>Metazoa</taxon>
        <taxon>Ecdysozoa</taxon>
        <taxon>Nematoda</taxon>
        <taxon>Chromadorea</taxon>
        <taxon>Rhabditida</taxon>
        <taxon>Tylenchina</taxon>
        <taxon>Tylenchomorpha</taxon>
        <taxon>Sphaerularioidea</taxon>
        <taxon>Anguinidae</taxon>
        <taxon>Anguininae</taxon>
        <taxon>Ditylenchus</taxon>
    </lineage>
</organism>
<dbReference type="WBParaSite" id="jg14477">
    <property type="protein sequence ID" value="jg14477"/>
    <property type="gene ID" value="jg14477"/>
</dbReference>
<reference evidence="3" key="1">
    <citation type="submission" date="2022-11" db="UniProtKB">
        <authorList>
            <consortium name="WormBaseParasite"/>
        </authorList>
    </citation>
    <scope>IDENTIFICATION</scope>
</reference>
<dbReference type="InterPro" id="IPR036047">
    <property type="entry name" value="F-box-like_dom_sf"/>
</dbReference>
<keyword evidence="2" id="KW-1185">Reference proteome</keyword>